<evidence type="ECO:0000313" key="1">
    <source>
        <dbReference type="EMBL" id="SVB43126.1"/>
    </source>
</evidence>
<gene>
    <name evidence="1" type="ORF">METZ01_LOCUS195980</name>
</gene>
<name>A0A382DX81_9ZZZZ</name>
<accession>A0A382DX81</accession>
<protein>
    <submittedName>
        <fullName evidence="1">Uncharacterized protein</fullName>
    </submittedName>
</protein>
<reference evidence="1" key="1">
    <citation type="submission" date="2018-05" db="EMBL/GenBank/DDBJ databases">
        <authorList>
            <person name="Lanie J.A."/>
            <person name="Ng W.-L."/>
            <person name="Kazmierczak K.M."/>
            <person name="Andrzejewski T.M."/>
            <person name="Davidsen T.M."/>
            <person name="Wayne K.J."/>
            <person name="Tettelin H."/>
            <person name="Glass J.I."/>
            <person name="Rusch D."/>
            <person name="Podicherti R."/>
            <person name="Tsui H.-C.T."/>
            <person name="Winkler M.E."/>
        </authorList>
    </citation>
    <scope>NUCLEOTIDE SEQUENCE</scope>
</reference>
<dbReference type="AlphaFoldDB" id="A0A382DX81"/>
<organism evidence="1">
    <name type="scientific">marine metagenome</name>
    <dbReference type="NCBI Taxonomy" id="408172"/>
    <lineage>
        <taxon>unclassified sequences</taxon>
        <taxon>metagenomes</taxon>
        <taxon>ecological metagenomes</taxon>
    </lineage>
</organism>
<sequence>MNAIKNCHTPYEVVAGRTLNKKGRILENIHLEEGGLVNYWLRYDSDKRKKFKYRIEAISYDYCPKCKNGWHYADTTYSDKKTVLNKTANYLMHNAVLKKKLQNSLHIHFYWELRQKIKRHLEDWDGEGNVRGSHRHKNGFPNIYTINSWLRNEDFKYKVQLHNGAGSWWNGLSYRGRNNRMLLWFFDNHGTHFSTFKLWNEEVWLKTDADLLYFREHFKSDQKYILEEMRIFKAVGWNNINELVLNK</sequence>
<dbReference type="EMBL" id="UINC01041611">
    <property type="protein sequence ID" value="SVB43126.1"/>
    <property type="molecule type" value="Genomic_DNA"/>
</dbReference>
<proteinExistence type="predicted"/>